<evidence type="ECO:0008006" key="3">
    <source>
        <dbReference type="Google" id="ProtNLM"/>
    </source>
</evidence>
<accession>A0A223KMR2</accession>
<dbReference type="Gene3D" id="3.90.550.10">
    <property type="entry name" value="Spore Coat Polysaccharide Biosynthesis Protein SpsA, Chain A"/>
    <property type="match status" value="1"/>
</dbReference>
<dbReference type="EMBL" id="CP018866">
    <property type="protein sequence ID" value="AST90644.1"/>
    <property type="molecule type" value="Genomic_DNA"/>
</dbReference>
<reference evidence="1 2" key="1">
    <citation type="submission" date="2016-12" db="EMBL/GenBank/DDBJ databases">
        <title>The whole genome sequencing and assembly of Bacillus cohnii DSM 6307T strain.</title>
        <authorList>
            <person name="Lee Y.-J."/>
            <person name="Yi H."/>
            <person name="Bahn Y.-S."/>
            <person name="Kim J.F."/>
            <person name="Lee D.-W."/>
        </authorList>
    </citation>
    <scope>NUCLEOTIDE SEQUENCE [LARGE SCALE GENOMIC DNA]</scope>
    <source>
        <strain evidence="1 2">DSM 6307</strain>
    </source>
</reference>
<organism evidence="1 2">
    <name type="scientific">Sutcliffiella cohnii</name>
    <dbReference type="NCBI Taxonomy" id="33932"/>
    <lineage>
        <taxon>Bacteria</taxon>
        <taxon>Bacillati</taxon>
        <taxon>Bacillota</taxon>
        <taxon>Bacilli</taxon>
        <taxon>Bacillales</taxon>
        <taxon>Bacillaceae</taxon>
        <taxon>Sutcliffiella</taxon>
    </lineage>
</organism>
<dbReference type="RefSeq" id="WP_066414727.1">
    <property type="nucleotide sequence ID" value="NZ_CP018866.1"/>
</dbReference>
<evidence type="ECO:0000313" key="1">
    <source>
        <dbReference type="EMBL" id="AST90644.1"/>
    </source>
</evidence>
<proteinExistence type="predicted"/>
<dbReference type="InterPro" id="IPR029044">
    <property type="entry name" value="Nucleotide-diphossugar_trans"/>
</dbReference>
<dbReference type="STRING" id="1314751.GCA_001591425_01727"/>
<dbReference type="AlphaFoldDB" id="A0A223KMR2"/>
<dbReference type="Proteomes" id="UP000215224">
    <property type="component" value="Chromosome"/>
</dbReference>
<name>A0A223KMR2_9BACI</name>
<sequence length="292" mass="34232">MLFGTISCSDHLHLAINMAKSAKKHHPNSRIVLCLVEKSIHPILWSQNIFDKIVLVEELNIPEWNNLIKKYNRYETAISVRGHFFEYLLNTFPNEKKYIYLDPDTKVYSPFTEVDSILDNFNLVLTPHILTPAPKNKISEFELLLFHYGVYNLGFFAFTNSEESFEYIEFLKVRLTNYCYVDMKKGLYADQKWIDAVPCFFNTYILKHPGYNVAIWNFPERLFSMNNNGQILVNEEPLRFIHFSGLIKDGLAEYFNRFGSSKPIIVALQNEYLTEIENLGKVDVEKIPWSFK</sequence>
<protein>
    <recommendedName>
        <fullName evidence="3">Nucleotide-diphospho-sugar transferase domain-containing protein</fullName>
    </recommendedName>
</protein>
<gene>
    <name evidence="1" type="ORF">BC6307_04785</name>
</gene>
<evidence type="ECO:0000313" key="2">
    <source>
        <dbReference type="Proteomes" id="UP000215224"/>
    </source>
</evidence>
<dbReference type="KEGG" id="bcoh:BC6307_04785"/>
<keyword evidence="2" id="KW-1185">Reference proteome</keyword>
<dbReference type="SUPFAM" id="SSF53448">
    <property type="entry name" value="Nucleotide-diphospho-sugar transferases"/>
    <property type="match status" value="1"/>
</dbReference>